<dbReference type="GO" id="GO:0031146">
    <property type="term" value="P:SCF-dependent proteasomal ubiquitin-dependent protein catabolic process"/>
    <property type="evidence" value="ECO:0007669"/>
    <property type="project" value="InterPro"/>
</dbReference>
<feature type="domain" description="F-box" evidence="1">
    <location>
        <begin position="48"/>
        <end position="94"/>
    </location>
</feature>
<dbReference type="GO" id="GO:0000209">
    <property type="term" value="P:protein polyubiquitination"/>
    <property type="evidence" value="ECO:0007669"/>
    <property type="project" value="TreeGrafter"/>
</dbReference>
<evidence type="ECO:0000313" key="2">
    <source>
        <dbReference type="EMBL" id="CAK6950609.1"/>
    </source>
</evidence>
<dbReference type="CDD" id="cd22085">
    <property type="entry name" value="F-box_FBXO4"/>
    <property type="match status" value="1"/>
</dbReference>
<dbReference type="PANTHER" id="PTHR16008:SF4">
    <property type="entry name" value="F-BOX ONLY PROTEIN 4"/>
    <property type="match status" value="1"/>
</dbReference>
<dbReference type="InterPro" id="IPR027417">
    <property type="entry name" value="P-loop_NTPase"/>
</dbReference>
<reference evidence="2 3" key="1">
    <citation type="submission" date="2024-01" db="EMBL/GenBank/DDBJ databases">
        <authorList>
            <person name="Alioto T."/>
            <person name="Alioto T."/>
            <person name="Gomez Garrido J."/>
        </authorList>
    </citation>
    <scope>NUCLEOTIDE SEQUENCE [LARGE SCALE GENOMIC DNA]</scope>
</reference>
<dbReference type="Gene3D" id="3.40.50.300">
    <property type="entry name" value="P-loop containing nucleotide triphosphate hydrolases"/>
    <property type="match status" value="1"/>
</dbReference>
<protein>
    <submittedName>
        <fullName evidence="2">F-box only protein 4 isoform X1</fullName>
    </submittedName>
</protein>
<comment type="caution">
    <text evidence="2">The sequence shown here is derived from an EMBL/GenBank/DDBJ whole genome shotgun (WGS) entry which is preliminary data.</text>
</comment>
<accession>A0AAV1MV38</accession>
<dbReference type="Gene3D" id="1.20.1280.50">
    <property type="match status" value="1"/>
</dbReference>
<sequence length="406" mass="45670">MAGPIQQLSESTVIRSLRRFRDRYFPTSGKVNNDDDDNVGMDDEESQPCYLDSLPVDVHFLIMTFLSPADICRLGATSQYWRAMVRDPLLWRFFLLRDMPYWPSIDHLTMPQLELLDSPLVSENEILDDTEEEGDQRMESKLDYMAEYLKGCPSCRQKWLPSRPTYKVVTSFLQSLVPSSEPRYAMFGPGMEKLDVSLVTRLMRAPDVLPVSGTPHRQINGIGSGISYMFKNQHKFNILALYSTNRAERERARVEQQSISSKLFTFEGSDDSGYPVYSPAPHVQQVCQVVDGFIYVANAEPGREEGESEAAQIRAVLSSIWGSTSRPLLVLSCVSREETEGASTTSLHASASRNRTRCRTACVDMAKRLGLPQLANPWMVQDTVAESLSGLLDGISWLLRCSGVKL</sequence>
<dbReference type="EMBL" id="CAWUFR010000004">
    <property type="protein sequence ID" value="CAK6950609.1"/>
    <property type="molecule type" value="Genomic_DNA"/>
</dbReference>
<dbReference type="Pfam" id="PF12937">
    <property type="entry name" value="F-box-like"/>
    <property type="match status" value="1"/>
</dbReference>
<gene>
    <name evidence="2" type="ORF">FSCOSCO3_A015682</name>
</gene>
<dbReference type="InterPro" id="IPR036047">
    <property type="entry name" value="F-box-like_dom_sf"/>
</dbReference>
<dbReference type="Proteomes" id="UP001314229">
    <property type="component" value="Unassembled WGS sequence"/>
</dbReference>
<evidence type="ECO:0000313" key="3">
    <source>
        <dbReference type="Proteomes" id="UP001314229"/>
    </source>
</evidence>
<keyword evidence="3" id="KW-1185">Reference proteome</keyword>
<dbReference type="InterPro" id="IPR039588">
    <property type="entry name" value="FBXO4"/>
</dbReference>
<organism evidence="2 3">
    <name type="scientific">Scomber scombrus</name>
    <name type="common">Atlantic mackerel</name>
    <name type="synonym">Scomber vernalis</name>
    <dbReference type="NCBI Taxonomy" id="13677"/>
    <lineage>
        <taxon>Eukaryota</taxon>
        <taxon>Metazoa</taxon>
        <taxon>Chordata</taxon>
        <taxon>Craniata</taxon>
        <taxon>Vertebrata</taxon>
        <taxon>Euteleostomi</taxon>
        <taxon>Actinopterygii</taxon>
        <taxon>Neopterygii</taxon>
        <taxon>Teleostei</taxon>
        <taxon>Neoteleostei</taxon>
        <taxon>Acanthomorphata</taxon>
        <taxon>Pelagiaria</taxon>
        <taxon>Scombriformes</taxon>
        <taxon>Scombridae</taxon>
        <taxon>Scomber</taxon>
    </lineage>
</organism>
<dbReference type="InterPro" id="IPR001810">
    <property type="entry name" value="F-box_dom"/>
</dbReference>
<name>A0AAV1MV38_SCOSC</name>
<dbReference type="SUPFAM" id="SSF81383">
    <property type="entry name" value="F-box domain"/>
    <property type="match status" value="1"/>
</dbReference>
<dbReference type="AlphaFoldDB" id="A0AAV1MV38"/>
<evidence type="ECO:0000259" key="1">
    <source>
        <dbReference type="PROSITE" id="PS50181"/>
    </source>
</evidence>
<dbReference type="SMART" id="SM00256">
    <property type="entry name" value="FBOX"/>
    <property type="match status" value="1"/>
</dbReference>
<proteinExistence type="predicted"/>
<dbReference type="PANTHER" id="PTHR16008">
    <property type="entry name" value="F-BOX ONLY PROTEIN 4"/>
    <property type="match status" value="1"/>
</dbReference>
<dbReference type="GO" id="GO:0019005">
    <property type="term" value="C:SCF ubiquitin ligase complex"/>
    <property type="evidence" value="ECO:0007669"/>
    <property type="project" value="TreeGrafter"/>
</dbReference>
<dbReference type="PROSITE" id="PS50181">
    <property type="entry name" value="FBOX"/>
    <property type="match status" value="1"/>
</dbReference>